<feature type="non-terminal residue" evidence="1">
    <location>
        <position position="1"/>
    </location>
</feature>
<dbReference type="OrthoDB" id="127361at2759"/>
<organism evidence="1 2">
    <name type="scientific">Phytophthora palmivora</name>
    <dbReference type="NCBI Taxonomy" id="4796"/>
    <lineage>
        <taxon>Eukaryota</taxon>
        <taxon>Sar</taxon>
        <taxon>Stramenopiles</taxon>
        <taxon>Oomycota</taxon>
        <taxon>Peronosporomycetes</taxon>
        <taxon>Peronosporales</taxon>
        <taxon>Peronosporaceae</taxon>
        <taxon>Phytophthora</taxon>
    </lineage>
</organism>
<evidence type="ECO:0000313" key="2">
    <source>
        <dbReference type="Proteomes" id="UP000237271"/>
    </source>
</evidence>
<protein>
    <submittedName>
        <fullName evidence="1">Uncharacterized protein</fullName>
    </submittedName>
</protein>
<dbReference type="EMBL" id="NCKW01000963">
    <property type="protein sequence ID" value="POM79840.1"/>
    <property type="molecule type" value="Genomic_DNA"/>
</dbReference>
<evidence type="ECO:0000313" key="1">
    <source>
        <dbReference type="EMBL" id="POM79840.1"/>
    </source>
</evidence>
<gene>
    <name evidence="1" type="ORF">PHPALM_2396</name>
</gene>
<dbReference type="Proteomes" id="UP000237271">
    <property type="component" value="Unassembled WGS sequence"/>
</dbReference>
<dbReference type="AlphaFoldDB" id="A0A2P4YPW0"/>
<proteinExistence type="predicted"/>
<sequence>DFDLSRDDLFGSTSDGGADVKRLRNETNTFRQNGHAMNGASENLKTAFSIVADNSTSKNPAMTDMIRRIVKTVYQTQHVEVMGTLFRELCSVITEDDIHARQLLNFRIHRFLGLARVIRRILFLWDPLEAWYEERATKARR</sequence>
<keyword evidence="2" id="KW-1185">Reference proteome</keyword>
<accession>A0A2P4YPW0</accession>
<name>A0A2P4YPW0_9STRA</name>
<comment type="caution">
    <text evidence="1">The sequence shown here is derived from an EMBL/GenBank/DDBJ whole genome shotgun (WGS) entry which is preliminary data.</text>
</comment>
<reference evidence="1 2" key="1">
    <citation type="journal article" date="2017" name="Genome Biol. Evol.">
        <title>Phytophthora megakarya and P. palmivora, closely related causal agents of cacao black pod rot, underwent increases in genome sizes and gene numbers by different mechanisms.</title>
        <authorList>
            <person name="Ali S.S."/>
            <person name="Shao J."/>
            <person name="Lary D.J."/>
            <person name="Kronmiller B."/>
            <person name="Shen D."/>
            <person name="Strem M.D."/>
            <person name="Amoako-Attah I."/>
            <person name="Akrofi A.Y."/>
            <person name="Begoude B.A."/>
            <person name="Ten Hoopen G.M."/>
            <person name="Coulibaly K."/>
            <person name="Kebe B.I."/>
            <person name="Melnick R.L."/>
            <person name="Guiltinan M.J."/>
            <person name="Tyler B.M."/>
            <person name="Meinhardt L.W."/>
            <person name="Bailey B.A."/>
        </authorList>
    </citation>
    <scope>NUCLEOTIDE SEQUENCE [LARGE SCALE GENOMIC DNA]</scope>
    <source>
        <strain evidence="2">sbr112.9</strain>
    </source>
</reference>